<protein>
    <recommendedName>
        <fullName evidence="3">J domain-containing protein</fullName>
    </recommendedName>
</protein>
<proteinExistence type="predicted"/>
<evidence type="ECO:0000313" key="2">
    <source>
        <dbReference type="Proteomes" id="UP000569329"/>
    </source>
</evidence>
<evidence type="ECO:0008006" key="3">
    <source>
        <dbReference type="Google" id="ProtNLM"/>
    </source>
</evidence>
<dbReference type="EMBL" id="JACGWZ010000004">
    <property type="protein sequence ID" value="MBA8825722.1"/>
    <property type="molecule type" value="Genomic_DNA"/>
</dbReference>
<evidence type="ECO:0000313" key="1">
    <source>
        <dbReference type="EMBL" id="MBA8825722.1"/>
    </source>
</evidence>
<dbReference type="AlphaFoldDB" id="A0A839DUQ9"/>
<dbReference type="Proteomes" id="UP000569329">
    <property type="component" value="Unassembled WGS sequence"/>
</dbReference>
<comment type="caution">
    <text evidence="1">The sequence shown here is derived from an EMBL/GenBank/DDBJ whole genome shotgun (WGS) entry which is preliminary data.</text>
</comment>
<organism evidence="1 2">
    <name type="scientific">Halosaccharopolyspora lacisalsi</name>
    <dbReference type="NCBI Taxonomy" id="1000566"/>
    <lineage>
        <taxon>Bacteria</taxon>
        <taxon>Bacillati</taxon>
        <taxon>Actinomycetota</taxon>
        <taxon>Actinomycetes</taxon>
        <taxon>Pseudonocardiales</taxon>
        <taxon>Pseudonocardiaceae</taxon>
        <taxon>Halosaccharopolyspora</taxon>
    </lineage>
</organism>
<name>A0A839DUQ9_9PSEU</name>
<gene>
    <name evidence="1" type="ORF">FHX42_003088</name>
</gene>
<accession>A0A839DUQ9</accession>
<reference evidence="1 2" key="1">
    <citation type="submission" date="2020-07" db="EMBL/GenBank/DDBJ databases">
        <title>Sequencing the genomes of 1000 actinobacteria strains.</title>
        <authorList>
            <person name="Klenk H.-P."/>
        </authorList>
    </citation>
    <scope>NUCLEOTIDE SEQUENCE [LARGE SCALE GENOMIC DNA]</scope>
    <source>
        <strain evidence="1 2">DSM 45975</strain>
    </source>
</reference>
<sequence length="97" mass="10927">MTDEDRTAGRAATPSAAVRAFARAHHPDTGGDPEVFATGMAELQRARERARRGREPAKRHDRFDAPIVVVTRSRGPFGLAQRLRAWYLRHRRAPRVS</sequence>
<keyword evidence="2" id="KW-1185">Reference proteome</keyword>